<feature type="region of interest" description="Disordered" evidence="1">
    <location>
        <begin position="251"/>
        <end position="271"/>
    </location>
</feature>
<dbReference type="GeneID" id="108885539"/>
<dbReference type="GO" id="GO:0046872">
    <property type="term" value="F:metal ion binding"/>
    <property type="evidence" value="ECO:0007669"/>
    <property type="project" value="InterPro"/>
</dbReference>
<keyword evidence="6" id="KW-0255">Endonuclease</keyword>
<dbReference type="InterPro" id="IPR001604">
    <property type="entry name" value="Endo_G_ENPP1-like_dom"/>
</dbReference>
<sequence>MSQRKMLRFSAGVLLLLLPWFGGLVCGKLAGKNFSDCKKFFYKKTPPTGFPDPNHHLQPICQFYNKDFRFATLYNRANRAPLYSAYILRGQGQPPGRETWYYEPQLANSKDKQYMKPFPVDDQNVRESQAMDEDYTAAPLHTRGHLNAAGHQNTVDDVEATFTLTNIVPQRLGSNNVVWGGLENEVLGRLAHCTGEMYVITGVMPYENGQHMINNRVVVPEYMWSAYCCPSYNPNLPELQRQFFPTHAAVGRNDPDSNNEIVTKDPNAPENRRGYDVKQMDLKELEGILRKRFNTEITLFEGLCK</sequence>
<proteinExistence type="predicted"/>
<dbReference type="Gene3D" id="3.40.570.10">
    <property type="entry name" value="Extracellular Endonuclease, subunit A"/>
    <property type="match status" value="1"/>
</dbReference>
<dbReference type="InterPro" id="IPR044929">
    <property type="entry name" value="DNA/RNA_non-sp_Endonuclease_sf"/>
</dbReference>
<dbReference type="RefSeq" id="XP_018535437.1">
    <property type="nucleotide sequence ID" value="XM_018679921.2"/>
</dbReference>
<dbReference type="Pfam" id="PF01223">
    <property type="entry name" value="Endonuclease_NS"/>
    <property type="match status" value="1"/>
</dbReference>
<accession>A0AAJ7PPW2</accession>
<evidence type="ECO:0000313" key="5">
    <source>
        <dbReference type="Proteomes" id="UP000694890"/>
    </source>
</evidence>
<dbReference type="AlphaFoldDB" id="A0AAJ7PPW2"/>
<evidence type="ECO:0000256" key="2">
    <source>
        <dbReference type="SAM" id="SignalP"/>
    </source>
</evidence>
<feature type="domain" description="DNA/RNA non-specific endonuclease/pyrophosphatase/phosphodiesterase" evidence="4">
    <location>
        <begin position="66"/>
        <end position="283"/>
    </location>
</feature>
<dbReference type="GO" id="GO:0003676">
    <property type="term" value="F:nucleic acid binding"/>
    <property type="evidence" value="ECO:0007669"/>
    <property type="project" value="InterPro"/>
</dbReference>
<dbReference type="SMART" id="SM00477">
    <property type="entry name" value="NUC"/>
    <property type="match status" value="1"/>
</dbReference>
<keyword evidence="6" id="KW-0540">Nuclease</keyword>
<dbReference type="PANTHER" id="PTHR21472:SF18">
    <property type="entry name" value="ENDONUCLEASE DOMAIN-CONTAINING 1 PROTEIN"/>
    <property type="match status" value="1"/>
</dbReference>
<dbReference type="SMART" id="SM00892">
    <property type="entry name" value="Endonuclease_NS"/>
    <property type="match status" value="1"/>
</dbReference>
<feature type="signal peptide" evidence="2">
    <location>
        <begin position="1"/>
        <end position="27"/>
    </location>
</feature>
<feature type="domain" description="ENPP1-3/EXOG-like endonuclease/phosphodiesterase" evidence="3">
    <location>
        <begin position="67"/>
        <end position="268"/>
    </location>
</feature>
<evidence type="ECO:0000313" key="6">
    <source>
        <dbReference type="RefSeq" id="XP_018535437.1"/>
    </source>
</evidence>
<keyword evidence="6" id="KW-0378">Hydrolase</keyword>
<dbReference type="InterPro" id="IPR044925">
    <property type="entry name" value="His-Me_finger_sf"/>
</dbReference>
<dbReference type="InterPro" id="IPR039015">
    <property type="entry name" value="ENDOD1"/>
</dbReference>
<dbReference type="GO" id="GO:0004519">
    <property type="term" value="F:endonuclease activity"/>
    <property type="evidence" value="ECO:0007669"/>
    <property type="project" value="UniProtKB-KW"/>
</dbReference>
<dbReference type="GO" id="GO:0016787">
    <property type="term" value="F:hydrolase activity"/>
    <property type="evidence" value="ECO:0007669"/>
    <property type="project" value="InterPro"/>
</dbReference>
<evidence type="ECO:0000259" key="3">
    <source>
        <dbReference type="SMART" id="SM00477"/>
    </source>
</evidence>
<dbReference type="Proteomes" id="UP000694890">
    <property type="component" value="Linkage group LG8"/>
</dbReference>
<gene>
    <name evidence="6" type="primary">LOC108885539</name>
</gene>
<keyword evidence="2" id="KW-0732">Signal</keyword>
<evidence type="ECO:0000259" key="4">
    <source>
        <dbReference type="SMART" id="SM00892"/>
    </source>
</evidence>
<name>A0AAJ7PPW2_LATCA</name>
<dbReference type="PANTHER" id="PTHR21472">
    <property type="entry name" value="ENDONUCLEASE DOMAIN-CONTAINING 1 PROTEIN ENDOD1"/>
    <property type="match status" value="1"/>
</dbReference>
<dbReference type="SUPFAM" id="SSF54060">
    <property type="entry name" value="His-Me finger endonucleases"/>
    <property type="match status" value="1"/>
</dbReference>
<dbReference type="InterPro" id="IPR020821">
    <property type="entry name" value="ENPP1-3/EXOG-like_nuc-like"/>
</dbReference>
<dbReference type="KEGG" id="lcf:108885539"/>
<feature type="chain" id="PRO_5042562446" evidence="2">
    <location>
        <begin position="28"/>
        <end position="305"/>
    </location>
</feature>
<protein>
    <submittedName>
        <fullName evidence="6">Endonuclease domain-containing 1 protein</fullName>
    </submittedName>
</protein>
<reference evidence="6" key="1">
    <citation type="submission" date="2025-08" db="UniProtKB">
        <authorList>
            <consortium name="RefSeq"/>
        </authorList>
    </citation>
    <scope>IDENTIFICATION</scope>
    <source>
        <tissue evidence="6">Brain</tissue>
    </source>
</reference>
<organism evidence="5 6">
    <name type="scientific">Lates calcarifer</name>
    <name type="common">Barramundi</name>
    <name type="synonym">Holocentrus calcarifer</name>
    <dbReference type="NCBI Taxonomy" id="8187"/>
    <lineage>
        <taxon>Eukaryota</taxon>
        <taxon>Metazoa</taxon>
        <taxon>Chordata</taxon>
        <taxon>Craniata</taxon>
        <taxon>Vertebrata</taxon>
        <taxon>Euteleostomi</taxon>
        <taxon>Actinopterygii</taxon>
        <taxon>Neopterygii</taxon>
        <taxon>Teleostei</taxon>
        <taxon>Neoteleostei</taxon>
        <taxon>Acanthomorphata</taxon>
        <taxon>Carangaria</taxon>
        <taxon>Carangaria incertae sedis</taxon>
        <taxon>Centropomidae</taxon>
        <taxon>Lates</taxon>
    </lineage>
</organism>
<evidence type="ECO:0000256" key="1">
    <source>
        <dbReference type="SAM" id="MobiDB-lite"/>
    </source>
</evidence>